<proteinExistence type="predicted"/>
<evidence type="ECO:0000313" key="1">
    <source>
        <dbReference type="EMBL" id="KAF5327572.1"/>
    </source>
</evidence>
<gene>
    <name evidence="1" type="ORF">D9619_004347</name>
</gene>
<protein>
    <submittedName>
        <fullName evidence="1">Uncharacterized protein</fullName>
    </submittedName>
</protein>
<dbReference type="EMBL" id="JAACJJ010000014">
    <property type="protein sequence ID" value="KAF5327572.1"/>
    <property type="molecule type" value="Genomic_DNA"/>
</dbReference>
<dbReference type="AlphaFoldDB" id="A0A8H5BQB4"/>
<reference evidence="1 2" key="1">
    <citation type="journal article" date="2020" name="ISME J.">
        <title>Uncovering the hidden diversity of litter-decomposition mechanisms in mushroom-forming fungi.</title>
        <authorList>
            <person name="Floudas D."/>
            <person name="Bentzer J."/>
            <person name="Ahren D."/>
            <person name="Johansson T."/>
            <person name="Persson P."/>
            <person name="Tunlid A."/>
        </authorList>
    </citation>
    <scope>NUCLEOTIDE SEQUENCE [LARGE SCALE GENOMIC DNA]</scope>
    <source>
        <strain evidence="1 2">CBS 101986</strain>
    </source>
</reference>
<organism evidence="1 2">
    <name type="scientific">Psilocybe cf. subviscida</name>
    <dbReference type="NCBI Taxonomy" id="2480587"/>
    <lineage>
        <taxon>Eukaryota</taxon>
        <taxon>Fungi</taxon>
        <taxon>Dikarya</taxon>
        <taxon>Basidiomycota</taxon>
        <taxon>Agaricomycotina</taxon>
        <taxon>Agaricomycetes</taxon>
        <taxon>Agaricomycetidae</taxon>
        <taxon>Agaricales</taxon>
        <taxon>Agaricineae</taxon>
        <taxon>Strophariaceae</taxon>
        <taxon>Psilocybe</taxon>
    </lineage>
</organism>
<evidence type="ECO:0000313" key="2">
    <source>
        <dbReference type="Proteomes" id="UP000567179"/>
    </source>
</evidence>
<sequence>MTATAPNIFDDGEISDFMRKTRSPDGTVTTGVQDLTSVVLYAKANNTGKTFGSFVQSNTLVSSSSTNYLNVLVIDGSVYYSALHFSTTTTTLIRSETLNREPTPFEPCPGVVYRNLAVGGTVRSTNCNSPELIN</sequence>
<name>A0A8H5BQB4_9AGAR</name>
<comment type="caution">
    <text evidence="1">The sequence shown here is derived from an EMBL/GenBank/DDBJ whole genome shotgun (WGS) entry which is preliminary data.</text>
</comment>
<keyword evidence="2" id="KW-1185">Reference proteome</keyword>
<dbReference type="OrthoDB" id="5348845at2759"/>
<dbReference type="Proteomes" id="UP000567179">
    <property type="component" value="Unassembled WGS sequence"/>
</dbReference>
<accession>A0A8H5BQB4</accession>